<dbReference type="PANTHER" id="PTHR42920:SF5">
    <property type="entry name" value="EAMA DOMAIN-CONTAINING PROTEIN"/>
    <property type="match status" value="1"/>
</dbReference>
<evidence type="ECO:0000256" key="2">
    <source>
        <dbReference type="ARBA" id="ARBA00007362"/>
    </source>
</evidence>
<evidence type="ECO:0000313" key="10">
    <source>
        <dbReference type="Proteomes" id="UP001428817"/>
    </source>
</evidence>
<feature type="transmembrane region" description="Helical" evidence="7">
    <location>
        <begin position="97"/>
        <end position="118"/>
    </location>
</feature>
<feature type="transmembrane region" description="Helical" evidence="7">
    <location>
        <begin position="183"/>
        <end position="204"/>
    </location>
</feature>
<dbReference type="PANTHER" id="PTHR42920">
    <property type="entry name" value="OS03G0707200 PROTEIN-RELATED"/>
    <property type="match status" value="1"/>
</dbReference>
<sequence length="330" mass="33252">MGTRWTGIGLAIGAACAMGGAAPALKTLGGAGGLSAINIIQARTAVGALALLACTLVLRQGRMRVHPRDWWLIAMYGGVSIAANQVVFTMSLSRLPVGVALLLEYLAPVLVAGWVRLVRRQPVSGLVWVGAATTVLGLGLLGKVWSGFALDGLGVGLGLLAAVTLAGRFLVVERGLRRYDPLVMAAWGTAAAAVATSAVAALAAGAAAPFPVHVLTERVTLSGAVVPVFVLVAWVGLVGMAGGVLLGVTAQRLLPPTTASLLLSLEVVAGSVLAYALLGERLTGVQAAGAAIMLAGVLAVAAAKRAPAKPAVVGPAFDKRRALTHSGHQT</sequence>
<feature type="transmembrane region" description="Helical" evidence="7">
    <location>
        <begin position="70"/>
        <end position="91"/>
    </location>
</feature>
<comment type="similarity">
    <text evidence="2">Belongs to the EamA transporter family.</text>
</comment>
<dbReference type="PROSITE" id="PS51257">
    <property type="entry name" value="PROKAR_LIPOPROTEIN"/>
    <property type="match status" value="1"/>
</dbReference>
<dbReference type="InterPro" id="IPR051258">
    <property type="entry name" value="Diverse_Substrate_Transporter"/>
</dbReference>
<dbReference type="InterPro" id="IPR037185">
    <property type="entry name" value="EmrE-like"/>
</dbReference>
<evidence type="ECO:0000256" key="5">
    <source>
        <dbReference type="ARBA" id="ARBA00022989"/>
    </source>
</evidence>
<organism evidence="9 10">
    <name type="scientific">Pseudonocardia eucalypti</name>
    <dbReference type="NCBI Taxonomy" id="648755"/>
    <lineage>
        <taxon>Bacteria</taxon>
        <taxon>Bacillati</taxon>
        <taxon>Actinomycetota</taxon>
        <taxon>Actinomycetes</taxon>
        <taxon>Pseudonocardiales</taxon>
        <taxon>Pseudonocardiaceae</taxon>
        <taxon>Pseudonocardia</taxon>
    </lineage>
</organism>
<evidence type="ECO:0000256" key="7">
    <source>
        <dbReference type="SAM" id="Phobius"/>
    </source>
</evidence>
<evidence type="ECO:0000256" key="6">
    <source>
        <dbReference type="ARBA" id="ARBA00023136"/>
    </source>
</evidence>
<dbReference type="EMBL" id="BAABJP010000001">
    <property type="protein sequence ID" value="GAA5145731.1"/>
    <property type="molecule type" value="Genomic_DNA"/>
</dbReference>
<evidence type="ECO:0000313" key="9">
    <source>
        <dbReference type="EMBL" id="GAA5145731.1"/>
    </source>
</evidence>
<comment type="subcellular location">
    <subcellularLocation>
        <location evidence="1">Cell membrane</location>
        <topology evidence="1">Multi-pass membrane protein</topology>
    </subcellularLocation>
</comment>
<keyword evidence="10" id="KW-1185">Reference proteome</keyword>
<feature type="transmembrane region" description="Helical" evidence="7">
    <location>
        <begin position="125"/>
        <end position="146"/>
    </location>
</feature>
<feature type="transmembrane region" description="Helical" evidence="7">
    <location>
        <begin position="284"/>
        <end position="303"/>
    </location>
</feature>
<dbReference type="InterPro" id="IPR000620">
    <property type="entry name" value="EamA_dom"/>
</dbReference>
<comment type="caution">
    <text evidence="9">The sequence shown here is derived from an EMBL/GenBank/DDBJ whole genome shotgun (WGS) entry which is preliminary data.</text>
</comment>
<evidence type="ECO:0000256" key="3">
    <source>
        <dbReference type="ARBA" id="ARBA00022475"/>
    </source>
</evidence>
<keyword evidence="3" id="KW-1003">Cell membrane</keyword>
<dbReference type="RefSeq" id="WP_185058666.1">
    <property type="nucleotide sequence ID" value="NZ_BAABJP010000001.1"/>
</dbReference>
<feature type="transmembrane region" description="Helical" evidence="7">
    <location>
        <begin position="260"/>
        <end position="278"/>
    </location>
</feature>
<feature type="domain" description="EamA" evidence="8">
    <location>
        <begin position="6"/>
        <end position="141"/>
    </location>
</feature>
<dbReference type="SUPFAM" id="SSF103481">
    <property type="entry name" value="Multidrug resistance efflux transporter EmrE"/>
    <property type="match status" value="2"/>
</dbReference>
<keyword evidence="6 7" id="KW-0472">Membrane</keyword>
<dbReference type="Proteomes" id="UP001428817">
    <property type="component" value="Unassembled WGS sequence"/>
</dbReference>
<gene>
    <name evidence="9" type="ORF">GCM10023321_04060</name>
</gene>
<dbReference type="Pfam" id="PF00892">
    <property type="entry name" value="EamA"/>
    <property type="match status" value="2"/>
</dbReference>
<feature type="transmembrane region" description="Helical" evidence="7">
    <location>
        <begin position="224"/>
        <end position="248"/>
    </location>
</feature>
<protein>
    <submittedName>
        <fullName evidence="9">EamA family transporter</fullName>
    </submittedName>
</protein>
<feature type="transmembrane region" description="Helical" evidence="7">
    <location>
        <begin position="40"/>
        <end position="58"/>
    </location>
</feature>
<proteinExistence type="inferred from homology"/>
<keyword evidence="5 7" id="KW-1133">Transmembrane helix</keyword>
<evidence type="ECO:0000256" key="4">
    <source>
        <dbReference type="ARBA" id="ARBA00022692"/>
    </source>
</evidence>
<name>A0ABP9PFD2_9PSEU</name>
<reference evidence="10" key="1">
    <citation type="journal article" date="2019" name="Int. J. Syst. Evol. Microbiol.">
        <title>The Global Catalogue of Microorganisms (GCM) 10K type strain sequencing project: providing services to taxonomists for standard genome sequencing and annotation.</title>
        <authorList>
            <consortium name="The Broad Institute Genomics Platform"/>
            <consortium name="The Broad Institute Genome Sequencing Center for Infectious Disease"/>
            <person name="Wu L."/>
            <person name="Ma J."/>
        </authorList>
    </citation>
    <scope>NUCLEOTIDE SEQUENCE [LARGE SCALE GENOMIC DNA]</scope>
    <source>
        <strain evidence="10">JCM 18303</strain>
    </source>
</reference>
<feature type="transmembrane region" description="Helical" evidence="7">
    <location>
        <begin position="152"/>
        <end position="171"/>
    </location>
</feature>
<evidence type="ECO:0000259" key="8">
    <source>
        <dbReference type="Pfam" id="PF00892"/>
    </source>
</evidence>
<feature type="domain" description="EamA" evidence="8">
    <location>
        <begin position="153"/>
        <end position="300"/>
    </location>
</feature>
<evidence type="ECO:0000256" key="1">
    <source>
        <dbReference type="ARBA" id="ARBA00004651"/>
    </source>
</evidence>
<accession>A0ABP9PFD2</accession>
<keyword evidence="4 7" id="KW-0812">Transmembrane</keyword>